<evidence type="ECO:0008006" key="4">
    <source>
        <dbReference type="Google" id="ProtNLM"/>
    </source>
</evidence>
<proteinExistence type="predicted"/>
<dbReference type="EMBL" id="JAKLWS010000001">
    <property type="protein sequence ID" value="MCG2587338.1"/>
    <property type="molecule type" value="Genomic_DNA"/>
</dbReference>
<feature type="transmembrane region" description="Helical" evidence="1">
    <location>
        <begin position="6"/>
        <end position="27"/>
    </location>
</feature>
<feature type="transmembrane region" description="Helical" evidence="1">
    <location>
        <begin position="57"/>
        <end position="78"/>
    </location>
</feature>
<comment type="caution">
    <text evidence="2">The sequence shown here is derived from an EMBL/GenBank/DDBJ whole genome shotgun (WGS) entry which is preliminary data.</text>
</comment>
<keyword evidence="1" id="KW-0472">Membrane</keyword>
<evidence type="ECO:0000256" key="1">
    <source>
        <dbReference type="SAM" id="Phobius"/>
    </source>
</evidence>
<feature type="transmembrane region" description="Helical" evidence="1">
    <location>
        <begin position="34"/>
        <end position="51"/>
    </location>
</feature>
<sequence length="105" mass="11963">MEELTLTLIYWYASVGLFVGFLFGLIIEREGISLEANVFWGFVGGILMGIIGLDRGIADGVFFSFFTNWAFLFLINVFHQHHVEDILGEIEHPAHVHHSKRKANK</sequence>
<accession>A0ABS9K8Z9</accession>
<reference evidence="2" key="2">
    <citation type="submission" date="2024-05" db="EMBL/GenBank/DDBJ databases">
        <title>Rhodohalobacter halophilus gen. nov., sp. nov., a moderately halophilic member of the family Balneolaceae.</title>
        <authorList>
            <person name="Xia J."/>
        </authorList>
    </citation>
    <scope>NUCLEOTIDE SEQUENCE</scope>
    <source>
        <strain evidence="2">WB101</strain>
    </source>
</reference>
<gene>
    <name evidence="2" type="ORF">L6773_02085</name>
</gene>
<protein>
    <recommendedName>
        <fullName evidence="4">GlsB/YeaQ/YmgE family stress response membrane protein</fullName>
    </recommendedName>
</protein>
<keyword evidence="1" id="KW-0812">Transmembrane</keyword>
<keyword evidence="1" id="KW-1133">Transmembrane helix</keyword>
<organism evidence="2 3">
    <name type="scientific">Rhodohalobacter sulfatireducens</name>
    <dbReference type="NCBI Taxonomy" id="2911366"/>
    <lineage>
        <taxon>Bacteria</taxon>
        <taxon>Pseudomonadati</taxon>
        <taxon>Balneolota</taxon>
        <taxon>Balneolia</taxon>
        <taxon>Balneolales</taxon>
        <taxon>Balneolaceae</taxon>
        <taxon>Rhodohalobacter</taxon>
    </lineage>
</organism>
<evidence type="ECO:0000313" key="3">
    <source>
        <dbReference type="Proteomes" id="UP001165366"/>
    </source>
</evidence>
<evidence type="ECO:0000313" key="2">
    <source>
        <dbReference type="EMBL" id="MCG2587338.1"/>
    </source>
</evidence>
<reference evidence="2" key="1">
    <citation type="submission" date="2022-01" db="EMBL/GenBank/DDBJ databases">
        <authorList>
            <person name="Wang Y."/>
        </authorList>
    </citation>
    <scope>NUCLEOTIDE SEQUENCE</scope>
    <source>
        <strain evidence="2">WB101</strain>
    </source>
</reference>
<dbReference type="RefSeq" id="WP_237852176.1">
    <property type="nucleotide sequence ID" value="NZ_JAKLWS010000001.1"/>
</dbReference>
<keyword evidence="3" id="KW-1185">Reference proteome</keyword>
<dbReference type="Proteomes" id="UP001165366">
    <property type="component" value="Unassembled WGS sequence"/>
</dbReference>
<name>A0ABS9K8Z9_9BACT</name>